<dbReference type="Proteomes" id="UP000007879">
    <property type="component" value="Unassembled WGS sequence"/>
</dbReference>
<organism evidence="1 2">
    <name type="scientific">Amphimedon queenslandica</name>
    <name type="common">Sponge</name>
    <dbReference type="NCBI Taxonomy" id="400682"/>
    <lineage>
        <taxon>Eukaryota</taxon>
        <taxon>Metazoa</taxon>
        <taxon>Porifera</taxon>
        <taxon>Demospongiae</taxon>
        <taxon>Heteroscleromorpha</taxon>
        <taxon>Haplosclerida</taxon>
        <taxon>Niphatidae</taxon>
        <taxon>Amphimedon</taxon>
    </lineage>
</organism>
<keyword evidence="2" id="KW-1185">Reference proteome</keyword>
<proteinExistence type="predicted"/>
<dbReference type="KEGG" id="aqu:109592382"/>
<protein>
    <submittedName>
        <fullName evidence="1">Uncharacterized protein</fullName>
    </submittedName>
</protein>
<dbReference type="RefSeq" id="XP_019863396.1">
    <property type="nucleotide sequence ID" value="XM_020007837.1"/>
</dbReference>
<reference evidence="2" key="1">
    <citation type="journal article" date="2010" name="Nature">
        <title>The Amphimedon queenslandica genome and the evolution of animal complexity.</title>
        <authorList>
            <person name="Srivastava M."/>
            <person name="Simakov O."/>
            <person name="Chapman J."/>
            <person name="Fahey B."/>
            <person name="Gauthier M.E."/>
            <person name="Mitros T."/>
            <person name="Richards G.S."/>
            <person name="Conaco C."/>
            <person name="Dacre M."/>
            <person name="Hellsten U."/>
            <person name="Larroux C."/>
            <person name="Putnam N.H."/>
            <person name="Stanke M."/>
            <person name="Adamska M."/>
            <person name="Darling A."/>
            <person name="Degnan S.M."/>
            <person name="Oakley T.H."/>
            <person name="Plachetzki D.C."/>
            <person name="Zhai Y."/>
            <person name="Adamski M."/>
            <person name="Calcino A."/>
            <person name="Cummins S.F."/>
            <person name="Goodstein D.M."/>
            <person name="Harris C."/>
            <person name="Jackson D.J."/>
            <person name="Leys S.P."/>
            <person name="Shu S."/>
            <person name="Woodcroft B.J."/>
            <person name="Vervoort M."/>
            <person name="Kosik K.S."/>
            <person name="Manning G."/>
            <person name="Degnan B.M."/>
            <person name="Rokhsar D.S."/>
        </authorList>
    </citation>
    <scope>NUCLEOTIDE SEQUENCE [LARGE SCALE GENOMIC DNA]</scope>
</reference>
<reference evidence="1" key="2">
    <citation type="submission" date="2024-06" db="UniProtKB">
        <authorList>
            <consortium name="EnsemblMetazoa"/>
        </authorList>
    </citation>
    <scope>IDENTIFICATION</scope>
</reference>
<sequence>MTHKSMAKPTVSHHSHNISASEQFRSVSYELHISISSCLIKVSMKLNAMGLISQSLNDDMIDENKSPSVKAAKLVSELQKTLNAHPNPKAYLNKVCTALKGIGEKQITDAVNKMGIIDFTCRYDKLSPVLESEHDHHYKGVYCKLCDDYHLKPEDIQQKVSNNKSPPNMVDLINLVAAKIQDKVL</sequence>
<dbReference type="GeneID" id="109592382"/>
<evidence type="ECO:0000313" key="2">
    <source>
        <dbReference type="Proteomes" id="UP000007879"/>
    </source>
</evidence>
<accession>A0AAN0K294</accession>
<dbReference type="AlphaFoldDB" id="A0AAN0K294"/>
<dbReference type="EnsemblMetazoa" id="XM_020007837.1">
    <property type="protein sequence ID" value="XP_019863396.1"/>
    <property type="gene ID" value="LOC109592382"/>
</dbReference>
<name>A0AAN0K294_AMPQE</name>
<evidence type="ECO:0000313" key="1">
    <source>
        <dbReference type="EnsemblMetazoa" id="XP_019863396.1"/>
    </source>
</evidence>